<dbReference type="AlphaFoldDB" id="A0AAW2XR25"/>
<organism evidence="1">
    <name type="scientific">Sesamum latifolium</name>
    <dbReference type="NCBI Taxonomy" id="2727402"/>
    <lineage>
        <taxon>Eukaryota</taxon>
        <taxon>Viridiplantae</taxon>
        <taxon>Streptophyta</taxon>
        <taxon>Embryophyta</taxon>
        <taxon>Tracheophyta</taxon>
        <taxon>Spermatophyta</taxon>
        <taxon>Magnoliopsida</taxon>
        <taxon>eudicotyledons</taxon>
        <taxon>Gunneridae</taxon>
        <taxon>Pentapetalae</taxon>
        <taxon>asterids</taxon>
        <taxon>lamiids</taxon>
        <taxon>Lamiales</taxon>
        <taxon>Pedaliaceae</taxon>
        <taxon>Sesamum</taxon>
    </lineage>
</organism>
<reference evidence="1" key="2">
    <citation type="journal article" date="2024" name="Plant">
        <title>Genomic evolution and insights into agronomic trait innovations of Sesamum species.</title>
        <authorList>
            <person name="Miao H."/>
            <person name="Wang L."/>
            <person name="Qu L."/>
            <person name="Liu H."/>
            <person name="Sun Y."/>
            <person name="Le M."/>
            <person name="Wang Q."/>
            <person name="Wei S."/>
            <person name="Zheng Y."/>
            <person name="Lin W."/>
            <person name="Duan Y."/>
            <person name="Cao H."/>
            <person name="Xiong S."/>
            <person name="Wang X."/>
            <person name="Wei L."/>
            <person name="Li C."/>
            <person name="Ma Q."/>
            <person name="Ju M."/>
            <person name="Zhao R."/>
            <person name="Li G."/>
            <person name="Mu C."/>
            <person name="Tian Q."/>
            <person name="Mei H."/>
            <person name="Zhang T."/>
            <person name="Gao T."/>
            <person name="Zhang H."/>
        </authorList>
    </citation>
    <scope>NUCLEOTIDE SEQUENCE</scope>
    <source>
        <strain evidence="1">KEN1</strain>
    </source>
</reference>
<gene>
    <name evidence="1" type="ORF">Slati_0939700</name>
</gene>
<protein>
    <submittedName>
        <fullName evidence="1">Uncharacterized protein</fullName>
    </submittedName>
</protein>
<sequence>MSARRSAGVPPSRRAPAPVWKTMLFKRGCLLGAELYSKKSEKDACLGAGLLARGMDKYPL</sequence>
<name>A0AAW2XR25_9LAMI</name>
<comment type="caution">
    <text evidence="1">The sequence shown here is derived from an EMBL/GenBank/DDBJ whole genome shotgun (WGS) entry which is preliminary data.</text>
</comment>
<proteinExistence type="predicted"/>
<reference evidence="1" key="1">
    <citation type="submission" date="2020-06" db="EMBL/GenBank/DDBJ databases">
        <authorList>
            <person name="Li T."/>
            <person name="Hu X."/>
            <person name="Zhang T."/>
            <person name="Song X."/>
            <person name="Zhang H."/>
            <person name="Dai N."/>
            <person name="Sheng W."/>
            <person name="Hou X."/>
            <person name="Wei L."/>
        </authorList>
    </citation>
    <scope>NUCLEOTIDE SEQUENCE</scope>
    <source>
        <strain evidence="1">KEN1</strain>
        <tissue evidence="1">Leaf</tissue>
    </source>
</reference>
<accession>A0AAW2XR25</accession>
<dbReference type="EMBL" id="JACGWN010000003">
    <property type="protein sequence ID" value="KAL0456005.1"/>
    <property type="molecule type" value="Genomic_DNA"/>
</dbReference>
<evidence type="ECO:0000313" key="1">
    <source>
        <dbReference type="EMBL" id="KAL0456005.1"/>
    </source>
</evidence>